<dbReference type="GO" id="GO:0000287">
    <property type="term" value="F:magnesium ion binding"/>
    <property type="evidence" value="ECO:0007669"/>
    <property type="project" value="TreeGrafter"/>
</dbReference>
<dbReference type="PANTHER" id="PTHR10000:SF8">
    <property type="entry name" value="HAD SUPERFAMILY HYDROLASE-LIKE, TYPE 3"/>
    <property type="match status" value="1"/>
</dbReference>
<dbReference type="SUPFAM" id="SSF56784">
    <property type="entry name" value="HAD-like"/>
    <property type="match status" value="1"/>
</dbReference>
<dbReference type="GO" id="GO:0016791">
    <property type="term" value="F:phosphatase activity"/>
    <property type="evidence" value="ECO:0007669"/>
    <property type="project" value="TreeGrafter"/>
</dbReference>
<organism evidence="1 2">
    <name type="scientific">Paenibacillus rigui</name>
    <dbReference type="NCBI Taxonomy" id="554312"/>
    <lineage>
        <taxon>Bacteria</taxon>
        <taxon>Bacillati</taxon>
        <taxon>Bacillota</taxon>
        <taxon>Bacilli</taxon>
        <taxon>Bacillales</taxon>
        <taxon>Paenibacillaceae</taxon>
        <taxon>Paenibacillus</taxon>
    </lineage>
</organism>
<dbReference type="InterPro" id="IPR023214">
    <property type="entry name" value="HAD_sf"/>
</dbReference>
<dbReference type="RefSeq" id="WP_094016832.1">
    <property type="nucleotide sequence ID" value="NZ_NMQW01000033.1"/>
</dbReference>
<dbReference type="Gene3D" id="3.30.1240.10">
    <property type="match status" value="1"/>
</dbReference>
<name>A0A229ULH1_9BACL</name>
<gene>
    <name evidence="1" type="ORF">CF651_20970</name>
</gene>
<sequence length="268" mass="29402">MIKLIVSDLDGTLMQKGHQFRQEDRDALIEAMNQGIIVCFASGRMYPEIRHVMDELELKVHSVSQNGAYVHTLDGKLIQHDTFETGLIKQLAVAALDLPFITVMCSADSYIVTDERHRHIQANLLAPLLVNPHAVEALGSELMCGKITYLGDVNELLKLKQALLSTYGDHIDSYIADVDCLDVMPLHVSKGTGIRALQKHLGIAPEETLCIGDSFNDVSMFRDTPHSFAMAGAHPDVKAKAAYEVRSVAEAVAWALNPTEAKAQAANE</sequence>
<dbReference type="Proteomes" id="UP000215509">
    <property type="component" value="Unassembled WGS sequence"/>
</dbReference>
<dbReference type="InterPro" id="IPR000150">
    <property type="entry name" value="Cof"/>
</dbReference>
<accession>A0A229ULH1</accession>
<evidence type="ECO:0000313" key="1">
    <source>
        <dbReference type="EMBL" id="OXM84260.1"/>
    </source>
</evidence>
<dbReference type="AlphaFoldDB" id="A0A229ULH1"/>
<dbReference type="GO" id="GO:0005829">
    <property type="term" value="C:cytosol"/>
    <property type="evidence" value="ECO:0007669"/>
    <property type="project" value="TreeGrafter"/>
</dbReference>
<dbReference type="OrthoDB" id="9806027at2"/>
<dbReference type="Gene3D" id="3.40.50.1000">
    <property type="entry name" value="HAD superfamily/HAD-like"/>
    <property type="match status" value="1"/>
</dbReference>
<dbReference type="SFLD" id="SFLDS00003">
    <property type="entry name" value="Haloacid_Dehalogenase"/>
    <property type="match status" value="1"/>
</dbReference>
<dbReference type="SFLD" id="SFLDG01140">
    <property type="entry name" value="C2.B:_Phosphomannomutase_and_P"/>
    <property type="match status" value="1"/>
</dbReference>
<dbReference type="NCBIfam" id="TIGR00099">
    <property type="entry name" value="Cof-subfamily"/>
    <property type="match status" value="1"/>
</dbReference>
<protein>
    <submittedName>
        <fullName evidence="1">HAD family hydrolase</fullName>
    </submittedName>
</protein>
<comment type="caution">
    <text evidence="1">The sequence shown here is derived from an EMBL/GenBank/DDBJ whole genome shotgun (WGS) entry which is preliminary data.</text>
</comment>
<evidence type="ECO:0000313" key="2">
    <source>
        <dbReference type="Proteomes" id="UP000215509"/>
    </source>
</evidence>
<dbReference type="PANTHER" id="PTHR10000">
    <property type="entry name" value="PHOSPHOSERINE PHOSPHATASE"/>
    <property type="match status" value="1"/>
</dbReference>
<reference evidence="1 2" key="1">
    <citation type="submission" date="2017-07" db="EMBL/GenBank/DDBJ databases">
        <title>Genome sequencing and assembly of Paenibacillus rigui.</title>
        <authorList>
            <person name="Mayilraj S."/>
        </authorList>
    </citation>
    <scope>NUCLEOTIDE SEQUENCE [LARGE SCALE GENOMIC DNA]</scope>
    <source>
        <strain evidence="1 2">JCM 16352</strain>
    </source>
</reference>
<dbReference type="InterPro" id="IPR036412">
    <property type="entry name" value="HAD-like_sf"/>
</dbReference>
<dbReference type="InterPro" id="IPR006379">
    <property type="entry name" value="HAD-SF_hydro_IIB"/>
</dbReference>
<dbReference type="NCBIfam" id="TIGR01484">
    <property type="entry name" value="HAD-SF-IIB"/>
    <property type="match status" value="1"/>
</dbReference>
<dbReference type="Pfam" id="PF08282">
    <property type="entry name" value="Hydrolase_3"/>
    <property type="match status" value="1"/>
</dbReference>
<proteinExistence type="predicted"/>
<dbReference type="EMBL" id="NMQW01000033">
    <property type="protein sequence ID" value="OXM84260.1"/>
    <property type="molecule type" value="Genomic_DNA"/>
</dbReference>
<keyword evidence="1" id="KW-0378">Hydrolase</keyword>
<keyword evidence="2" id="KW-1185">Reference proteome</keyword>